<name>A0A414SZW7_9FIRM</name>
<evidence type="ECO:0000313" key="1">
    <source>
        <dbReference type="EMBL" id="RHG27469.1"/>
    </source>
</evidence>
<dbReference type="Pfam" id="PF13151">
    <property type="entry name" value="DUF3990"/>
    <property type="match status" value="1"/>
</dbReference>
<proteinExistence type="predicted"/>
<organism evidence="1 2">
    <name type="scientific">Roseburia intestinalis</name>
    <dbReference type="NCBI Taxonomy" id="166486"/>
    <lineage>
        <taxon>Bacteria</taxon>
        <taxon>Bacillati</taxon>
        <taxon>Bacillota</taxon>
        <taxon>Clostridia</taxon>
        <taxon>Lachnospirales</taxon>
        <taxon>Lachnospiraceae</taxon>
        <taxon>Roseburia</taxon>
    </lineage>
</organism>
<reference evidence="1 2" key="1">
    <citation type="submission" date="2018-08" db="EMBL/GenBank/DDBJ databases">
        <title>A genome reference for cultivated species of the human gut microbiota.</title>
        <authorList>
            <person name="Zou Y."/>
            <person name="Xue W."/>
            <person name="Luo G."/>
        </authorList>
    </citation>
    <scope>NUCLEOTIDE SEQUENCE [LARGE SCALE GENOMIC DNA]</scope>
    <source>
        <strain evidence="1 2">AM22-21LB</strain>
    </source>
</reference>
<comment type="caution">
    <text evidence="1">The sequence shown here is derived from an EMBL/GenBank/DDBJ whole genome shotgun (WGS) entry which is preliminary data.</text>
</comment>
<dbReference type="Proteomes" id="UP000284051">
    <property type="component" value="Unassembled WGS sequence"/>
</dbReference>
<dbReference type="AlphaFoldDB" id="A0A414SZW7"/>
<accession>A0A414SZW7</accession>
<protein>
    <submittedName>
        <fullName evidence="1">DUF3990 domain-containing protein</fullName>
    </submittedName>
</protein>
<gene>
    <name evidence="1" type="ORF">DW264_11980</name>
</gene>
<dbReference type="EMBL" id="QRID01000011">
    <property type="protein sequence ID" value="RHG27469.1"/>
    <property type="molecule type" value="Genomic_DNA"/>
</dbReference>
<evidence type="ECO:0000313" key="2">
    <source>
        <dbReference type="Proteomes" id="UP000284051"/>
    </source>
</evidence>
<sequence length="40" mass="4753">MRRKRYLTVYHGGYTLVEIPKIREGRNTKDFGVGFYCTII</sequence>
<dbReference type="InterPro" id="IPR025051">
    <property type="entry name" value="DUF3990"/>
</dbReference>